<feature type="region of interest" description="Disordered" evidence="1">
    <location>
        <begin position="140"/>
        <end position="159"/>
    </location>
</feature>
<protein>
    <submittedName>
        <fullName evidence="2">DNA-binding transcriptional regulator, MerR family</fullName>
    </submittedName>
</protein>
<dbReference type="SUPFAM" id="SSF46955">
    <property type="entry name" value="Putative DNA-binding domain"/>
    <property type="match status" value="1"/>
</dbReference>
<dbReference type="GO" id="GO:0003677">
    <property type="term" value="F:DNA binding"/>
    <property type="evidence" value="ECO:0007669"/>
    <property type="project" value="UniProtKB-KW"/>
</dbReference>
<name>A0A1H0XHW0_9LACT</name>
<evidence type="ECO:0000256" key="1">
    <source>
        <dbReference type="SAM" id="MobiDB-lite"/>
    </source>
</evidence>
<dbReference type="AlphaFoldDB" id="A0A1H0XHW0"/>
<feature type="compositionally biased region" description="Basic and acidic residues" evidence="1">
    <location>
        <begin position="140"/>
        <end position="158"/>
    </location>
</feature>
<dbReference type="InterPro" id="IPR009061">
    <property type="entry name" value="DNA-bd_dom_put_sf"/>
</dbReference>
<sequence>MKDIEGKEMFTFSEVLEKVDLSESALRKYVSLIDKQSPDGKYFYRNKKNHRLYSLTDITLLQQLVALKSTGITLDNAINQALFSVGYSSVTVEDTEEAVSGVTLQSIMSVVYKQVKIMEKQANNIERLETLVEKLLPAEEEKNNQLDTPADNKTKIEFVDPSEPAQVKKGFFSRLFNKKE</sequence>
<dbReference type="Proteomes" id="UP000199481">
    <property type="component" value="Unassembled WGS sequence"/>
</dbReference>
<dbReference type="CDD" id="cd00592">
    <property type="entry name" value="HTH_MerR-like"/>
    <property type="match status" value="1"/>
</dbReference>
<evidence type="ECO:0000313" key="3">
    <source>
        <dbReference type="Proteomes" id="UP000199481"/>
    </source>
</evidence>
<accession>A0A1H0XHW0</accession>
<proteinExistence type="predicted"/>
<keyword evidence="2" id="KW-0238">DNA-binding</keyword>
<organism evidence="2 3">
    <name type="scientific">Carnobacterium viridans</name>
    <dbReference type="NCBI Taxonomy" id="174587"/>
    <lineage>
        <taxon>Bacteria</taxon>
        <taxon>Bacillati</taxon>
        <taxon>Bacillota</taxon>
        <taxon>Bacilli</taxon>
        <taxon>Lactobacillales</taxon>
        <taxon>Carnobacteriaceae</taxon>
        <taxon>Carnobacterium</taxon>
    </lineage>
</organism>
<gene>
    <name evidence="2" type="ORF">SAMN04487752_0003</name>
</gene>
<keyword evidence="3" id="KW-1185">Reference proteome</keyword>
<dbReference type="OrthoDB" id="2157217at2"/>
<evidence type="ECO:0000313" key="2">
    <source>
        <dbReference type="EMBL" id="SDQ02503.1"/>
    </source>
</evidence>
<dbReference type="EMBL" id="FNJW01000001">
    <property type="protein sequence ID" value="SDQ02503.1"/>
    <property type="molecule type" value="Genomic_DNA"/>
</dbReference>
<reference evidence="3" key="1">
    <citation type="submission" date="2016-10" db="EMBL/GenBank/DDBJ databases">
        <authorList>
            <person name="Varghese N."/>
            <person name="Submissions S."/>
        </authorList>
    </citation>
    <scope>NUCLEOTIDE SEQUENCE [LARGE SCALE GENOMIC DNA]</scope>
    <source>
        <strain evidence="3">MPL-11</strain>
    </source>
</reference>
<dbReference type="Gene3D" id="1.10.1660.10">
    <property type="match status" value="1"/>
</dbReference>
<dbReference type="RefSeq" id="WP_089974248.1">
    <property type="nucleotide sequence ID" value="NZ_FNJW01000001.1"/>
</dbReference>